<keyword evidence="2" id="KW-1015">Disulfide bond</keyword>
<dbReference type="PANTHER" id="PTHR22595">
    <property type="entry name" value="CHITINASE-RELATED"/>
    <property type="match status" value="1"/>
</dbReference>
<sequence length="403" mass="43574">MGSQYDPLAADPWGRARYGLLALPAEVPGAKSTTAASSAITDARKQIESLIAQPQASATLREVVEFTRNALDLMVDQLGSGHTEDIPDLIVLLDEADLYDVANKSVVTTRYNEKSGKLARLASDLKAEATGISGQVVDVAKDNVELIGTIGDEAARLAPLLRAAAVVVSARAMILLPTEEKALLTEVVATLVRVETKFAAVAGHHADRAVAMGPLTLDQLERIFPGTSRAKLREYLPYLNQAMRDYGIDTPKREAAFLAQIGVETDDLKTLEEYGDNRYFNRNYGPESGVGRGLGNTEPGDGARFHGRGAMQLTGRDNYQEAGEALGVDLVGDYELAADPKYAFATAGWFWDDKNLNDQAEHMRDTGPASDIDPITKSINGGMNHAAERRENYDRARKVLGVD</sequence>
<organism evidence="4 5">
    <name type="scientific">Nocardia beijingensis</name>
    <dbReference type="NCBI Taxonomy" id="95162"/>
    <lineage>
        <taxon>Bacteria</taxon>
        <taxon>Bacillati</taxon>
        <taxon>Actinomycetota</taxon>
        <taxon>Actinomycetes</taxon>
        <taxon>Mycobacteriales</taxon>
        <taxon>Nocardiaceae</taxon>
        <taxon>Nocardia</taxon>
    </lineage>
</organism>
<dbReference type="PANTHER" id="PTHR22595:SF79">
    <property type="entry name" value="CHITINASE 12"/>
    <property type="match status" value="1"/>
</dbReference>
<dbReference type="EMBL" id="JBIRXV010000002">
    <property type="protein sequence ID" value="MFI2321458.1"/>
    <property type="molecule type" value="Genomic_DNA"/>
</dbReference>
<protein>
    <submittedName>
        <fullName evidence="4">Glycoside hydrolase family 19 protein</fullName>
    </submittedName>
</protein>
<proteinExistence type="predicted"/>
<reference evidence="4 5" key="1">
    <citation type="submission" date="2024-10" db="EMBL/GenBank/DDBJ databases">
        <title>The Natural Products Discovery Center: Release of the First 8490 Sequenced Strains for Exploring Actinobacteria Biosynthetic Diversity.</title>
        <authorList>
            <person name="Kalkreuter E."/>
            <person name="Kautsar S.A."/>
            <person name="Yang D."/>
            <person name="Bader C.D."/>
            <person name="Teijaro C.N."/>
            <person name="Fluegel L."/>
            <person name="Davis C.M."/>
            <person name="Simpson J.R."/>
            <person name="Lauterbach L."/>
            <person name="Steele A.D."/>
            <person name="Gui C."/>
            <person name="Meng S."/>
            <person name="Li G."/>
            <person name="Viehrig K."/>
            <person name="Ye F."/>
            <person name="Su P."/>
            <person name="Kiefer A.F."/>
            <person name="Nichols A."/>
            <person name="Cepeda A.J."/>
            <person name="Yan W."/>
            <person name="Fan B."/>
            <person name="Jiang Y."/>
            <person name="Adhikari A."/>
            <person name="Zheng C.-J."/>
            <person name="Schuster L."/>
            <person name="Cowan T.M."/>
            <person name="Smanski M.J."/>
            <person name="Chevrette M.G."/>
            <person name="De Carvalho L.P.S."/>
            <person name="Shen B."/>
        </authorList>
    </citation>
    <scope>NUCLEOTIDE SEQUENCE [LARGE SCALE GENOMIC DNA]</scope>
    <source>
        <strain evidence="4 5">NPDC019626</strain>
    </source>
</reference>
<evidence type="ECO:0000256" key="2">
    <source>
        <dbReference type="ARBA" id="ARBA00023157"/>
    </source>
</evidence>
<keyword evidence="4" id="KW-0378">Hydrolase</keyword>
<evidence type="ECO:0000313" key="4">
    <source>
        <dbReference type="EMBL" id="MFI2321458.1"/>
    </source>
</evidence>
<feature type="domain" description="Glycoside hydrolase family 19 catalytic" evidence="3">
    <location>
        <begin position="250"/>
        <end position="362"/>
    </location>
</feature>
<comment type="caution">
    <text evidence="4">The sequence shown here is derived from an EMBL/GenBank/DDBJ whole genome shotgun (WGS) entry which is preliminary data.</text>
</comment>
<dbReference type="Gene3D" id="1.10.530.10">
    <property type="match status" value="1"/>
</dbReference>
<evidence type="ECO:0000256" key="1">
    <source>
        <dbReference type="ARBA" id="ARBA00022821"/>
    </source>
</evidence>
<accession>A0ABW7WIH9</accession>
<dbReference type="RefSeq" id="WP_396947815.1">
    <property type="nucleotide sequence ID" value="NZ_JBIRXV010000002.1"/>
</dbReference>
<evidence type="ECO:0000313" key="5">
    <source>
        <dbReference type="Proteomes" id="UP001611450"/>
    </source>
</evidence>
<dbReference type="InterPro" id="IPR000726">
    <property type="entry name" value="Glyco_hydro_19_cat"/>
</dbReference>
<dbReference type="Proteomes" id="UP001611450">
    <property type="component" value="Unassembled WGS sequence"/>
</dbReference>
<gene>
    <name evidence="4" type="ORF">ACH47G_13305</name>
</gene>
<keyword evidence="1" id="KW-0611">Plant defense</keyword>
<dbReference type="GO" id="GO:0016787">
    <property type="term" value="F:hydrolase activity"/>
    <property type="evidence" value="ECO:0007669"/>
    <property type="project" value="UniProtKB-KW"/>
</dbReference>
<dbReference type="SUPFAM" id="SSF53955">
    <property type="entry name" value="Lysozyme-like"/>
    <property type="match status" value="1"/>
</dbReference>
<keyword evidence="5" id="KW-1185">Reference proteome</keyword>
<name>A0ABW7WIH9_9NOCA</name>
<dbReference type="CDD" id="cd00325">
    <property type="entry name" value="chitinase_GH19"/>
    <property type="match status" value="1"/>
</dbReference>
<dbReference type="Pfam" id="PF00182">
    <property type="entry name" value="Glyco_hydro_19"/>
    <property type="match status" value="1"/>
</dbReference>
<dbReference type="InterPro" id="IPR023346">
    <property type="entry name" value="Lysozyme-like_dom_sf"/>
</dbReference>
<evidence type="ECO:0000259" key="3">
    <source>
        <dbReference type="Pfam" id="PF00182"/>
    </source>
</evidence>